<keyword evidence="2" id="KW-0472">Membrane</keyword>
<protein>
    <recommendedName>
        <fullName evidence="5">Carboxypeptidase regulatory-like domain-containing protein</fullName>
    </recommendedName>
</protein>
<evidence type="ECO:0000256" key="2">
    <source>
        <dbReference type="SAM" id="Phobius"/>
    </source>
</evidence>
<comment type="caution">
    <text evidence="3">The sequence shown here is derived from an EMBL/GenBank/DDBJ whole genome shotgun (WGS) entry which is preliminary data.</text>
</comment>
<feature type="transmembrane region" description="Helical" evidence="2">
    <location>
        <begin position="39"/>
        <end position="60"/>
    </location>
</feature>
<reference evidence="4" key="1">
    <citation type="journal article" date="2020" name="bioRxiv">
        <title>A rank-normalized archaeal taxonomy based on genome phylogeny resolves widespread incomplete and uneven classifications.</title>
        <authorList>
            <person name="Rinke C."/>
            <person name="Chuvochina M."/>
            <person name="Mussig A.J."/>
            <person name="Chaumeil P.-A."/>
            <person name="Waite D.W."/>
            <person name="Whitman W.B."/>
            <person name="Parks D.H."/>
            <person name="Hugenholtz P."/>
        </authorList>
    </citation>
    <scope>NUCLEOTIDE SEQUENCE [LARGE SCALE GENOMIC DNA]</scope>
</reference>
<evidence type="ECO:0000313" key="4">
    <source>
        <dbReference type="Proteomes" id="UP000565078"/>
    </source>
</evidence>
<evidence type="ECO:0008006" key="5">
    <source>
        <dbReference type="Google" id="ProtNLM"/>
    </source>
</evidence>
<dbReference type="Proteomes" id="UP000565078">
    <property type="component" value="Unassembled WGS sequence"/>
</dbReference>
<keyword evidence="2" id="KW-0812">Transmembrane</keyword>
<accession>A0A7J4IVT2</accession>
<proteinExistence type="predicted"/>
<gene>
    <name evidence="3" type="ORF">HA254_03065</name>
</gene>
<name>A0A7J4IVT2_9ARCH</name>
<dbReference type="AlphaFoldDB" id="A0A7J4IVT2"/>
<evidence type="ECO:0000313" key="3">
    <source>
        <dbReference type="EMBL" id="HIH09628.1"/>
    </source>
</evidence>
<sequence length="497" mass="54497">MYDKYDSPGDEQDSGQYNESQLGNAGEAIGGIVEQAKPYAPMIIGGIVALAVLFFAYDFFIGSYHPVQIELTDTEGKPIDGTIKLSNPQGQEIKTVKGGEAVNLKNGPYKADVSSAGKKTLRQYPLTISGTGPVAIEMEAAKQLELKGEIPDSFVTGEQKDITLTITNRGNQDEDVKLLLEGDMKGAMKLEYGEPLLIAPGENVVNAKLKVDREVESKLRGENKSGAIRIEGLSNKDARIGAEYSLTQFSTDKFRVTFAGSLDKAQYGKVKAGESVEKILKVSNDNVFDFRNAKAEVKISSTQFSTPSDVEKWFRFSPENFISVPAGEEGQMTVVLTVPASMQFPQGKETESITGALYLRTSYYEKKFDIMIDAAKIDAKILIDGINEKYTLQRRDNAYKKEVGMLDIRNGGEVLLTDIEARIDCKPQDSAWLTFSGATDYAIDSLEKGQRKGIAYIIDLPSTTPAARIASCTITVVYKDPSGQRRSNEKQVILMTE</sequence>
<organism evidence="3 4">
    <name type="scientific">Candidatus Iainarchaeum sp</name>
    <dbReference type="NCBI Taxonomy" id="3101447"/>
    <lineage>
        <taxon>Archaea</taxon>
        <taxon>Candidatus Iainarchaeota</taxon>
        <taxon>Candidatus Iainarchaeia</taxon>
        <taxon>Candidatus Iainarchaeales</taxon>
        <taxon>Candidatus Iainarchaeaceae</taxon>
        <taxon>Candidatus Iainarchaeum</taxon>
    </lineage>
</organism>
<keyword evidence="2" id="KW-1133">Transmembrane helix</keyword>
<dbReference type="EMBL" id="DUGC01000051">
    <property type="protein sequence ID" value="HIH09628.1"/>
    <property type="molecule type" value="Genomic_DNA"/>
</dbReference>
<feature type="region of interest" description="Disordered" evidence="1">
    <location>
        <begin position="1"/>
        <end position="21"/>
    </location>
</feature>
<evidence type="ECO:0000256" key="1">
    <source>
        <dbReference type="SAM" id="MobiDB-lite"/>
    </source>
</evidence>